<proteinExistence type="predicted"/>
<accession>A0A4U8UF58</accession>
<keyword evidence="3" id="KW-1185">Reference proteome</keyword>
<evidence type="ECO:0000313" key="3">
    <source>
        <dbReference type="Proteomes" id="UP000029920"/>
    </source>
</evidence>
<gene>
    <name evidence="2" type="ORF">LS72_010020</name>
</gene>
<name>A0A4U8UF58_9HELI</name>
<comment type="caution">
    <text evidence="2">The sequence shown here is derived from an EMBL/GenBank/DDBJ whole genome shotgun (WGS) entry which is preliminary data.</text>
</comment>
<keyword evidence="1" id="KW-0472">Membrane</keyword>
<keyword evidence="1" id="KW-1133">Transmembrane helix</keyword>
<evidence type="ECO:0000256" key="1">
    <source>
        <dbReference type="SAM" id="Phobius"/>
    </source>
</evidence>
<reference evidence="2 3" key="1">
    <citation type="journal article" date="2014" name="Genome Announc.">
        <title>Draft genome sequences of eight enterohepatic helicobacter species isolated from both laboratory and wild rodents.</title>
        <authorList>
            <person name="Sheh A."/>
            <person name="Shen Z."/>
            <person name="Fox J.G."/>
        </authorList>
    </citation>
    <scope>NUCLEOTIDE SEQUENCE [LARGE SCALE GENOMIC DNA]</scope>
    <source>
        <strain evidence="2 3">MIT-03-7007</strain>
    </source>
</reference>
<feature type="transmembrane region" description="Helical" evidence="1">
    <location>
        <begin position="6"/>
        <end position="30"/>
    </location>
</feature>
<keyword evidence="1" id="KW-0812">Transmembrane</keyword>
<dbReference type="RefSeq" id="WP_138155319.1">
    <property type="nucleotide sequence ID" value="NZ_JRPC02000045.1"/>
</dbReference>
<dbReference type="EMBL" id="JRPC02000045">
    <property type="protein sequence ID" value="TLE13385.1"/>
    <property type="molecule type" value="Genomic_DNA"/>
</dbReference>
<dbReference type="Proteomes" id="UP000029920">
    <property type="component" value="Unassembled WGS sequence"/>
</dbReference>
<dbReference type="AlphaFoldDB" id="A0A4U8UF58"/>
<sequence>METLMLWLIAILLILIPLALIVWLIVWVVAGNRKDEKELKEFKERLRKAKPLTGTAKEVFIGTYLAR</sequence>
<protein>
    <submittedName>
        <fullName evidence="2">Uncharacterized protein</fullName>
    </submittedName>
</protein>
<evidence type="ECO:0000313" key="2">
    <source>
        <dbReference type="EMBL" id="TLE13385.1"/>
    </source>
</evidence>
<organism evidence="2 3">
    <name type="scientific">Helicobacter apodemus</name>
    <dbReference type="NCBI Taxonomy" id="135569"/>
    <lineage>
        <taxon>Bacteria</taxon>
        <taxon>Pseudomonadati</taxon>
        <taxon>Campylobacterota</taxon>
        <taxon>Epsilonproteobacteria</taxon>
        <taxon>Campylobacterales</taxon>
        <taxon>Helicobacteraceae</taxon>
        <taxon>Helicobacter</taxon>
    </lineage>
</organism>